<protein>
    <submittedName>
        <fullName evidence="10">Sigma 54-interacting transcriptional regulator</fullName>
    </submittedName>
</protein>
<dbReference type="Gene3D" id="1.10.10.60">
    <property type="entry name" value="Homeodomain-like"/>
    <property type="match status" value="1"/>
</dbReference>
<feature type="domain" description="PAC" evidence="9">
    <location>
        <begin position="99"/>
        <end position="151"/>
    </location>
</feature>
<evidence type="ECO:0000256" key="6">
    <source>
        <dbReference type="SAM" id="Coils"/>
    </source>
</evidence>
<dbReference type="InterPro" id="IPR013767">
    <property type="entry name" value="PAS_fold"/>
</dbReference>
<dbReference type="SMART" id="SM00382">
    <property type="entry name" value="AAA"/>
    <property type="match status" value="1"/>
</dbReference>
<keyword evidence="3" id="KW-0805">Transcription regulation</keyword>
<dbReference type="InterPro" id="IPR025943">
    <property type="entry name" value="Sigma_54_int_dom_ATP-bd_2"/>
</dbReference>
<keyword evidence="5" id="KW-0804">Transcription</keyword>
<dbReference type="NCBIfam" id="TIGR00229">
    <property type="entry name" value="sensory_box"/>
    <property type="match status" value="2"/>
</dbReference>
<dbReference type="InterPro" id="IPR003018">
    <property type="entry name" value="GAF"/>
</dbReference>
<keyword evidence="1" id="KW-0547">Nucleotide-binding</keyword>
<dbReference type="SUPFAM" id="SSF46689">
    <property type="entry name" value="Homeodomain-like"/>
    <property type="match status" value="1"/>
</dbReference>
<reference evidence="11" key="1">
    <citation type="journal article" date="2019" name="Int. J. Syst. Evol. Microbiol.">
        <title>The Global Catalogue of Microorganisms (GCM) 10K type strain sequencing project: providing services to taxonomists for standard genome sequencing and annotation.</title>
        <authorList>
            <consortium name="The Broad Institute Genomics Platform"/>
            <consortium name="The Broad Institute Genome Sequencing Center for Infectious Disease"/>
            <person name="Wu L."/>
            <person name="Ma J."/>
        </authorList>
    </citation>
    <scope>NUCLEOTIDE SEQUENCE [LARGE SCALE GENOMIC DNA]</scope>
    <source>
        <strain evidence="11">JCM 4087</strain>
    </source>
</reference>
<dbReference type="RefSeq" id="WP_263333448.1">
    <property type="nucleotide sequence ID" value="NZ_JAGSYH010000002.1"/>
</dbReference>
<evidence type="ECO:0000313" key="11">
    <source>
        <dbReference type="Proteomes" id="UP001596091"/>
    </source>
</evidence>
<dbReference type="PANTHER" id="PTHR32071">
    <property type="entry name" value="TRANSCRIPTIONAL REGULATORY PROTEIN"/>
    <property type="match status" value="1"/>
</dbReference>
<dbReference type="InterPro" id="IPR001610">
    <property type="entry name" value="PAC"/>
</dbReference>
<comment type="caution">
    <text evidence="10">The sequence shown here is derived from an EMBL/GenBank/DDBJ whole genome shotgun (WGS) entry which is preliminary data.</text>
</comment>
<dbReference type="PROSITE" id="PS00688">
    <property type="entry name" value="SIGMA54_INTERACT_3"/>
    <property type="match status" value="1"/>
</dbReference>
<evidence type="ECO:0000256" key="5">
    <source>
        <dbReference type="ARBA" id="ARBA00023163"/>
    </source>
</evidence>
<keyword evidence="4" id="KW-0238">DNA-binding</keyword>
<feature type="domain" description="PAS" evidence="8">
    <location>
        <begin position="152"/>
        <end position="225"/>
    </location>
</feature>
<dbReference type="InterPro" id="IPR002197">
    <property type="entry name" value="HTH_Fis"/>
</dbReference>
<dbReference type="Pfam" id="PF00158">
    <property type="entry name" value="Sigma54_activat"/>
    <property type="match status" value="1"/>
</dbReference>
<dbReference type="CDD" id="cd00130">
    <property type="entry name" value="PAS"/>
    <property type="match status" value="2"/>
</dbReference>
<dbReference type="InterPro" id="IPR025944">
    <property type="entry name" value="Sigma_54_int_dom_CS"/>
</dbReference>
<dbReference type="PROSITE" id="PS50045">
    <property type="entry name" value="SIGMA54_INTERACT_4"/>
    <property type="match status" value="1"/>
</dbReference>
<evidence type="ECO:0000256" key="1">
    <source>
        <dbReference type="ARBA" id="ARBA00022741"/>
    </source>
</evidence>
<feature type="domain" description="Sigma-54 factor interaction" evidence="7">
    <location>
        <begin position="464"/>
        <end position="693"/>
    </location>
</feature>
<organism evidence="10 11">
    <name type="scientific">Acidicapsa dinghuensis</name>
    <dbReference type="NCBI Taxonomy" id="2218256"/>
    <lineage>
        <taxon>Bacteria</taxon>
        <taxon>Pseudomonadati</taxon>
        <taxon>Acidobacteriota</taxon>
        <taxon>Terriglobia</taxon>
        <taxon>Terriglobales</taxon>
        <taxon>Acidobacteriaceae</taxon>
        <taxon>Acidicapsa</taxon>
    </lineage>
</organism>
<dbReference type="InterPro" id="IPR009057">
    <property type="entry name" value="Homeodomain-like_sf"/>
</dbReference>
<dbReference type="Proteomes" id="UP001596091">
    <property type="component" value="Unassembled WGS sequence"/>
</dbReference>
<dbReference type="SMART" id="SM00086">
    <property type="entry name" value="PAC"/>
    <property type="match status" value="2"/>
</dbReference>
<dbReference type="InterPro" id="IPR003593">
    <property type="entry name" value="AAA+_ATPase"/>
</dbReference>
<dbReference type="SUPFAM" id="SSF55785">
    <property type="entry name" value="PYP-like sensor domain (PAS domain)"/>
    <property type="match status" value="2"/>
</dbReference>
<dbReference type="SMART" id="SM00065">
    <property type="entry name" value="GAF"/>
    <property type="match status" value="1"/>
</dbReference>
<evidence type="ECO:0000256" key="3">
    <source>
        <dbReference type="ARBA" id="ARBA00023015"/>
    </source>
</evidence>
<dbReference type="Pfam" id="PF25601">
    <property type="entry name" value="AAA_lid_14"/>
    <property type="match status" value="1"/>
</dbReference>
<keyword evidence="2" id="KW-0067">ATP-binding</keyword>
<evidence type="ECO:0000259" key="9">
    <source>
        <dbReference type="PROSITE" id="PS50113"/>
    </source>
</evidence>
<dbReference type="Pfam" id="PF01590">
    <property type="entry name" value="GAF"/>
    <property type="match status" value="1"/>
</dbReference>
<dbReference type="InterPro" id="IPR000700">
    <property type="entry name" value="PAS-assoc_C"/>
</dbReference>
<dbReference type="Gene3D" id="3.40.50.300">
    <property type="entry name" value="P-loop containing nucleotide triphosphate hydrolases"/>
    <property type="match status" value="1"/>
</dbReference>
<dbReference type="PROSITE" id="PS00675">
    <property type="entry name" value="SIGMA54_INTERACT_1"/>
    <property type="match status" value="1"/>
</dbReference>
<evidence type="ECO:0000259" key="7">
    <source>
        <dbReference type="PROSITE" id="PS50045"/>
    </source>
</evidence>
<gene>
    <name evidence="10" type="ORF">ACFPT7_04610</name>
</gene>
<dbReference type="CDD" id="cd00009">
    <property type="entry name" value="AAA"/>
    <property type="match status" value="1"/>
</dbReference>
<dbReference type="SUPFAM" id="SSF55781">
    <property type="entry name" value="GAF domain-like"/>
    <property type="match status" value="1"/>
</dbReference>
<evidence type="ECO:0000313" key="10">
    <source>
        <dbReference type="EMBL" id="MFC5861562.1"/>
    </source>
</evidence>
<accession>A0ABW1EB57</accession>
<evidence type="ECO:0000256" key="2">
    <source>
        <dbReference type="ARBA" id="ARBA00022840"/>
    </source>
</evidence>
<evidence type="ECO:0000256" key="4">
    <source>
        <dbReference type="ARBA" id="ARBA00023125"/>
    </source>
</evidence>
<evidence type="ECO:0000259" key="8">
    <source>
        <dbReference type="PROSITE" id="PS50112"/>
    </source>
</evidence>
<sequence>MKSGTSSPIPEQIPELGDVSPLTTRFLFATLFKLSPDAIVLTGSDGLIRTANEKAVEIFGYPLNELTGRPVEMLVPERFRGQHPQHRQKFMEHPRTRQMGAERNLFGLRKDGTEFPVDIMLKPLKTATEFVVLSFVRDATDQRNAQEALRVQDQQLRSILESVHDYAIYLLDAEGAVVTWSRGAERIKGYESEQIIGKHFSIFFTDEERERGRPAELLRIAAQRGRAEDQSWRVRKDGTRFWAESVLTAIRDSAGRVTGFAKVVRDYTDRKRAEEEMMLQLSQALLATMDFGKLLAAISATVGEMIPHDCAAITMYDSANDCLIAHFLAQGDRDIYGEVKLPVDGSPSGLAFRTREPLVVERLLEAGFIPESIEPLLKMELQSGCWVPLSNRGDVIGTLMVSSRTAGRFKEEDAQVLLHIARQVALAVNNAIALRRISEMRDRLKQEKQYLEEEINRERQFEDIVGESAGLRRVLGEIEKVAPTDATVLIQGETGTGKELLARAIHRLSPRRERTFVKINCAAIPAGLIESELFGHEKGAFTGAINRKIGRLELAHEGTLFLDEVGELPLDLQPKLLRALQEREIERVGGSKPIPVNVRLIAATNRDLARMVADKQFRSDLYYRLRVFPVFAPPLRERTGDIPSLVRHFVSNHSRRMGKSIETIPEETMDALVRWSWPGNIRELENFLERAVILTRGPALYVPLAELKNPDSAELEEADEVENPTLREAEREHILRVLREAKGQIGGPNGAAARLGLKRTTLNSKLKKLGIERDEFEK</sequence>
<dbReference type="InterPro" id="IPR002078">
    <property type="entry name" value="Sigma_54_int"/>
</dbReference>
<dbReference type="PROSITE" id="PS50112">
    <property type="entry name" value="PAS"/>
    <property type="match status" value="2"/>
</dbReference>
<name>A0ABW1EB57_9BACT</name>
<dbReference type="PROSITE" id="PS50113">
    <property type="entry name" value="PAC"/>
    <property type="match status" value="2"/>
</dbReference>
<dbReference type="InterPro" id="IPR000014">
    <property type="entry name" value="PAS"/>
</dbReference>
<dbReference type="Gene3D" id="1.10.8.60">
    <property type="match status" value="1"/>
</dbReference>
<dbReference type="InterPro" id="IPR029016">
    <property type="entry name" value="GAF-like_dom_sf"/>
</dbReference>
<dbReference type="InterPro" id="IPR035965">
    <property type="entry name" value="PAS-like_dom_sf"/>
</dbReference>
<dbReference type="InterPro" id="IPR025662">
    <property type="entry name" value="Sigma_54_int_dom_ATP-bd_1"/>
</dbReference>
<keyword evidence="6" id="KW-0175">Coiled coil</keyword>
<keyword evidence="11" id="KW-1185">Reference proteome</keyword>
<feature type="domain" description="PAC" evidence="9">
    <location>
        <begin position="227"/>
        <end position="279"/>
    </location>
</feature>
<feature type="domain" description="PAS" evidence="8">
    <location>
        <begin position="24"/>
        <end position="77"/>
    </location>
</feature>
<dbReference type="InterPro" id="IPR058031">
    <property type="entry name" value="AAA_lid_NorR"/>
</dbReference>
<dbReference type="InterPro" id="IPR027417">
    <property type="entry name" value="P-loop_NTPase"/>
</dbReference>
<dbReference type="Gene3D" id="3.30.450.40">
    <property type="match status" value="1"/>
</dbReference>
<dbReference type="Pfam" id="PF13426">
    <property type="entry name" value="PAS_9"/>
    <property type="match status" value="1"/>
</dbReference>
<dbReference type="PROSITE" id="PS00676">
    <property type="entry name" value="SIGMA54_INTERACT_2"/>
    <property type="match status" value="1"/>
</dbReference>
<dbReference type="Pfam" id="PF00989">
    <property type="entry name" value="PAS"/>
    <property type="match status" value="1"/>
</dbReference>
<dbReference type="Pfam" id="PF02954">
    <property type="entry name" value="HTH_8"/>
    <property type="match status" value="1"/>
</dbReference>
<dbReference type="Gene3D" id="3.30.450.20">
    <property type="entry name" value="PAS domain"/>
    <property type="match status" value="2"/>
</dbReference>
<dbReference type="EMBL" id="JBHSPH010000001">
    <property type="protein sequence ID" value="MFC5861562.1"/>
    <property type="molecule type" value="Genomic_DNA"/>
</dbReference>
<proteinExistence type="predicted"/>
<dbReference type="SUPFAM" id="SSF52540">
    <property type="entry name" value="P-loop containing nucleoside triphosphate hydrolases"/>
    <property type="match status" value="1"/>
</dbReference>
<feature type="coiled-coil region" evidence="6">
    <location>
        <begin position="434"/>
        <end position="461"/>
    </location>
</feature>
<dbReference type="PANTHER" id="PTHR32071:SF123">
    <property type="entry name" value="DNA-BINDING TRANSCRIPTIONAL ACTIVATOR HYFR-RELATED"/>
    <property type="match status" value="1"/>
</dbReference>
<dbReference type="SMART" id="SM00091">
    <property type="entry name" value="PAS"/>
    <property type="match status" value="2"/>
</dbReference>